<accession>A0A517LYA6</accession>
<proteinExistence type="predicted"/>
<name>A0A517LYA6_9BACT</name>
<reference evidence="1 2" key="1">
    <citation type="submission" date="2019-02" db="EMBL/GenBank/DDBJ databases">
        <title>Deep-cultivation of Planctomycetes and their phenomic and genomic characterization uncovers novel biology.</title>
        <authorList>
            <person name="Wiegand S."/>
            <person name="Jogler M."/>
            <person name="Boedeker C."/>
            <person name="Pinto D."/>
            <person name="Vollmers J."/>
            <person name="Rivas-Marin E."/>
            <person name="Kohn T."/>
            <person name="Peeters S.H."/>
            <person name="Heuer A."/>
            <person name="Rast P."/>
            <person name="Oberbeckmann S."/>
            <person name="Bunk B."/>
            <person name="Jeske O."/>
            <person name="Meyerdierks A."/>
            <person name="Storesund J.E."/>
            <person name="Kallscheuer N."/>
            <person name="Luecker S."/>
            <person name="Lage O.M."/>
            <person name="Pohl T."/>
            <person name="Merkel B.J."/>
            <person name="Hornburger P."/>
            <person name="Mueller R.-W."/>
            <person name="Bruemmer F."/>
            <person name="Labrenz M."/>
            <person name="Spormann A.M."/>
            <person name="Op den Camp H."/>
            <person name="Overmann J."/>
            <person name="Amann R."/>
            <person name="Jetten M.S.M."/>
            <person name="Mascher T."/>
            <person name="Medema M.H."/>
            <person name="Devos D.P."/>
            <person name="Kaster A.-K."/>
            <person name="Ovreas L."/>
            <person name="Rohde M."/>
            <person name="Galperin M.Y."/>
            <person name="Jogler C."/>
        </authorList>
    </citation>
    <scope>NUCLEOTIDE SEQUENCE [LARGE SCALE GENOMIC DNA]</scope>
    <source>
        <strain evidence="1 2">EC9</strain>
    </source>
</reference>
<evidence type="ECO:0000313" key="1">
    <source>
        <dbReference type="EMBL" id="QDS87598.1"/>
    </source>
</evidence>
<dbReference type="Proteomes" id="UP000319557">
    <property type="component" value="Chromosome"/>
</dbReference>
<evidence type="ECO:0000313" key="2">
    <source>
        <dbReference type="Proteomes" id="UP000319557"/>
    </source>
</evidence>
<dbReference type="KEGG" id="ruv:EC9_17770"/>
<sequence>MVDPLPALRYGRDTLEANCREMLRVTNCWLWNQRPIMALDVNRENDQEVRMEMVCSLLPQSRCCNQNV</sequence>
<gene>
    <name evidence="1" type="ORF">EC9_17770</name>
</gene>
<organism evidence="1 2">
    <name type="scientific">Rosistilla ulvae</name>
    <dbReference type="NCBI Taxonomy" id="1930277"/>
    <lineage>
        <taxon>Bacteria</taxon>
        <taxon>Pseudomonadati</taxon>
        <taxon>Planctomycetota</taxon>
        <taxon>Planctomycetia</taxon>
        <taxon>Pirellulales</taxon>
        <taxon>Pirellulaceae</taxon>
        <taxon>Rosistilla</taxon>
    </lineage>
</organism>
<dbReference type="EMBL" id="CP036261">
    <property type="protein sequence ID" value="QDS87598.1"/>
    <property type="molecule type" value="Genomic_DNA"/>
</dbReference>
<protein>
    <submittedName>
        <fullName evidence="1">Uncharacterized protein</fullName>
    </submittedName>
</protein>
<keyword evidence="2" id="KW-1185">Reference proteome</keyword>
<dbReference type="AlphaFoldDB" id="A0A517LYA6"/>